<keyword evidence="1" id="KW-0805">Transcription regulation</keyword>
<dbReference type="SUPFAM" id="SSF46785">
    <property type="entry name" value="Winged helix' DNA-binding domain"/>
    <property type="match status" value="1"/>
</dbReference>
<dbReference type="Proteomes" id="UP001596183">
    <property type="component" value="Unassembled WGS sequence"/>
</dbReference>
<dbReference type="PRINTS" id="PR00035">
    <property type="entry name" value="HTHGNTR"/>
</dbReference>
<dbReference type="InterPro" id="IPR036388">
    <property type="entry name" value="WH-like_DNA-bd_sf"/>
</dbReference>
<dbReference type="Pfam" id="PF07729">
    <property type="entry name" value="FCD"/>
    <property type="match status" value="1"/>
</dbReference>
<sequence length="217" mass="23779">MSTARGDRGADAGTGSHYARIRRSILDGQAPPGTVLIPTGLSTQFNVSRTPVREALIRLEQEGLVTRATRGYVVRTRTPQEILEICEARIALESSAAQAAATRRTELDLARLVHVHECAVASADPAELQDLNEQWHRAVREAGHNATIIELMDRLDAQLKVYDSGTTTQPDNLALIVEEHTRILEAIRRGDAAAAGQHMIEHQSRTRDVRIAALARS</sequence>
<dbReference type="PROSITE" id="PS50949">
    <property type="entry name" value="HTH_GNTR"/>
    <property type="match status" value="1"/>
</dbReference>
<evidence type="ECO:0000313" key="5">
    <source>
        <dbReference type="EMBL" id="MFC5671442.1"/>
    </source>
</evidence>
<dbReference type="Gene3D" id="1.10.10.10">
    <property type="entry name" value="Winged helix-like DNA-binding domain superfamily/Winged helix DNA-binding domain"/>
    <property type="match status" value="1"/>
</dbReference>
<evidence type="ECO:0000313" key="6">
    <source>
        <dbReference type="Proteomes" id="UP001596183"/>
    </source>
</evidence>
<gene>
    <name evidence="5" type="ORF">ACFP2V_15325</name>
</gene>
<evidence type="ECO:0000256" key="2">
    <source>
        <dbReference type="ARBA" id="ARBA00023125"/>
    </source>
</evidence>
<dbReference type="Gene3D" id="1.20.120.530">
    <property type="entry name" value="GntR ligand-binding domain-like"/>
    <property type="match status" value="1"/>
</dbReference>
<dbReference type="InterPro" id="IPR000524">
    <property type="entry name" value="Tscrpt_reg_HTH_GntR"/>
</dbReference>
<comment type="caution">
    <text evidence="5">The sequence shown here is derived from an EMBL/GenBank/DDBJ whole genome shotgun (WGS) entry which is preliminary data.</text>
</comment>
<protein>
    <submittedName>
        <fullName evidence="5">GntR family transcriptional regulator</fullName>
    </submittedName>
</protein>
<reference evidence="6" key="1">
    <citation type="journal article" date="2019" name="Int. J. Syst. Evol. Microbiol.">
        <title>The Global Catalogue of Microorganisms (GCM) 10K type strain sequencing project: providing services to taxonomists for standard genome sequencing and annotation.</title>
        <authorList>
            <consortium name="The Broad Institute Genomics Platform"/>
            <consortium name="The Broad Institute Genome Sequencing Center for Infectious Disease"/>
            <person name="Wu L."/>
            <person name="Ma J."/>
        </authorList>
    </citation>
    <scope>NUCLEOTIDE SEQUENCE [LARGE SCALE GENOMIC DNA]</scope>
    <source>
        <strain evidence="6">JCM 13852</strain>
    </source>
</reference>
<keyword evidence="6" id="KW-1185">Reference proteome</keyword>
<dbReference type="Pfam" id="PF00392">
    <property type="entry name" value="GntR"/>
    <property type="match status" value="1"/>
</dbReference>
<dbReference type="InterPro" id="IPR011711">
    <property type="entry name" value="GntR_C"/>
</dbReference>
<organism evidence="5 6">
    <name type="scientific">Streptomyces incanus</name>
    <dbReference type="NCBI Taxonomy" id="887453"/>
    <lineage>
        <taxon>Bacteria</taxon>
        <taxon>Bacillati</taxon>
        <taxon>Actinomycetota</taxon>
        <taxon>Actinomycetes</taxon>
        <taxon>Kitasatosporales</taxon>
        <taxon>Streptomycetaceae</taxon>
        <taxon>Streptomyces</taxon>
    </lineage>
</organism>
<dbReference type="InterPro" id="IPR008920">
    <property type="entry name" value="TF_FadR/GntR_C"/>
</dbReference>
<evidence type="ECO:0000259" key="4">
    <source>
        <dbReference type="PROSITE" id="PS50949"/>
    </source>
</evidence>
<keyword evidence="2" id="KW-0238">DNA-binding</keyword>
<dbReference type="EMBL" id="JBHSPC010000038">
    <property type="protein sequence ID" value="MFC5671442.1"/>
    <property type="molecule type" value="Genomic_DNA"/>
</dbReference>
<proteinExistence type="predicted"/>
<dbReference type="RefSeq" id="WP_381211527.1">
    <property type="nucleotide sequence ID" value="NZ_JBHSPC010000038.1"/>
</dbReference>
<keyword evidence="3" id="KW-0804">Transcription</keyword>
<dbReference type="CDD" id="cd07377">
    <property type="entry name" value="WHTH_GntR"/>
    <property type="match status" value="1"/>
</dbReference>
<dbReference type="SUPFAM" id="SSF48008">
    <property type="entry name" value="GntR ligand-binding domain-like"/>
    <property type="match status" value="1"/>
</dbReference>
<dbReference type="SMART" id="SM00345">
    <property type="entry name" value="HTH_GNTR"/>
    <property type="match status" value="1"/>
</dbReference>
<feature type="domain" description="HTH gntR-type" evidence="4">
    <location>
        <begin position="11"/>
        <end position="77"/>
    </location>
</feature>
<evidence type="ECO:0000256" key="3">
    <source>
        <dbReference type="ARBA" id="ARBA00023163"/>
    </source>
</evidence>
<dbReference type="PANTHER" id="PTHR43537">
    <property type="entry name" value="TRANSCRIPTIONAL REGULATOR, GNTR FAMILY"/>
    <property type="match status" value="1"/>
</dbReference>
<name>A0ABW0XLH8_9ACTN</name>
<dbReference type="SMART" id="SM00895">
    <property type="entry name" value="FCD"/>
    <property type="match status" value="1"/>
</dbReference>
<dbReference type="PANTHER" id="PTHR43537:SF5">
    <property type="entry name" value="UXU OPERON TRANSCRIPTIONAL REGULATOR"/>
    <property type="match status" value="1"/>
</dbReference>
<accession>A0ABW0XLH8</accession>
<dbReference type="InterPro" id="IPR036390">
    <property type="entry name" value="WH_DNA-bd_sf"/>
</dbReference>
<evidence type="ECO:0000256" key="1">
    <source>
        <dbReference type="ARBA" id="ARBA00023015"/>
    </source>
</evidence>